<evidence type="ECO:0000256" key="2">
    <source>
        <dbReference type="ARBA" id="ARBA00023072"/>
    </source>
</evidence>
<proteinExistence type="predicted"/>
<dbReference type="Ensembl" id="ENSEAST00005027923.1">
    <property type="protein sequence ID" value="ENSEASP00005025720.1"/>
    <property type="gene ID" value="ENSEASG00005017553.1"/>
</dbReference>
<evidence type="ECO:0000256" key="1">
    <source>
        <dbReference type="ARBA" id="ARBA00022743"/>
    </source>
</evidence>
<dbReference type="PRINTS" id="PR01172">
    <property type="entry name" value="BLCTOGLOBULN"/>
</dbReference>
<feature type="region of interest" description="Disordered" evidence="3">
    <location>
        <begin position="1"/>
        <end position="76"/>
    </location>
</feature>
<dbReference type="SUPFAM" id="SSF50814">
    <property type="entry name" value="Lipocalins"/>
    <property type="match status" value="1"/>
</dbReference>
<dbReference type="Gene3D" id="2.40.128.20">
    <property type="match status" value="1"/>
</dbReference>
<accession>A0A8C4MHS2</accession>
<dbReference type="GO" id="GO:0019841">
    <property type="term" value="F:retinol binding"/>
    <property type="evidence" value="ECO:0007669"/>
    <property type="project" value="UniProtKB-KW"/>
</dbReference>
<protein>
    <recommendedName>
        <fullName evidence="4">Lipocalin/cytosolic fatty-acid binding domain-containing protein</fullName>
    </recommendedName>
</protein>
<feature type="domain" description="Lipocalin/cytosolic fatty-acid binding" evidence="4">
    <location>
        <begin position="86"/>
        <end position="141"/>
    </location>
</feature>
<dbReference type="InterPro" id="IPR012674">
    <property type="entry name" value="Calycin"/>
</dbReference>
<keyword evidence="1" id="KW-0494">Milk protein</keyword>
<dbReference type="InterPro" id="IPR000566">
    <property type="entry name" value="Lipocln_cytosolic_FA-bd_dom"/>
</dbReference>
<evidence type="ECO:0000259" key="4">
    <source>
        <dbReference type="Pfam" id="PF00061"/>
    </source>
</evidence>
<dbReference type="AlphaFoldDB" id="A0A8C4MHS2"/>
<dbReference type="InterPro" id="IPR002447">
    <property type="entry name" value="Blactoglobulin"/>
</dbReference>
<evidence type="ECO:0000313" key="5">
    <source>
        <dbReference type="Ensembl" id="ENSEASP00005025720.1"/>
    </source>
</evidence>
<dbReference type="Pfam" id="PF00061">
    <property type="entry name" value="Lipocalin"/>
    <property type="match status" value="1"/>
</dbReference>
<sequence length="160" mass="17922">MSEPESRRRWNSPGEIHGQRKGFQPSVRDHCGESPGCAGCRSSSRRVLGKRSPRVVQAAAQHPPPARGENPPLISSPVLVPPPDLDEDTVFALDTDYKNYLFLCMKNAATPGQSLVCQYLARTQMVDEEIMEKFRRALQPLPGRVQIIPDLTRMAERCRI</sequence>
<name>A0A8C4MHS2_EQUAS</name>
<organism evidence="5">
    <name type="scientific">Equus asinus asinus</name>
    <dbReference type="NCBI Taxonomy" id="83772"/>
    <lineage>
        <taxon>Eukaryota</taxon>
        <taxon>Metazoa</taxon>
        <taxon>Chordata</taxon>
        <taxon>Craniata</taxon>
        <taxon>Vertebrata</taxon>
        <taxon>Euteleostomi</taxon>
        <taxon>Mammalia</taxon>
        <taxon>Eutheria</taxon>
        <taxon>Laurasiatheria</taxon>
        <taxon>Perissodactyla</taxon>
        <taxon>Equidae</taxon>
        <taxon>Equus</taxon>
    </lineage>
</organism>
<keyword evidence="2" id="KW-0683">Retinol-binding</keyword>
<reference evidence="5" key="1">
    <citation type="submission" date="2023-03" db="UniProtKB">
        <authorList>
            <consortium name="Ensembl"/>
        </authorList>
    </citation>
    <scope>IDENTIFICATION</scope>
</reference>
<evidence type="ECO:0000256" key="3">
    <source>
        <dbReference type="SAM" id="MobiDB-lite"/>
    </source>
</evidence>
<feature type="compositionally biased region" description="Basic residues" evidence="3">
    <location>
        <begin position="43"/>
        <end position="53"/>
    </location>
</feature>